<accession>A0A6I2UW28</accession>
<keyword evidence="3" id="KW-1185">Reference proteome</keyword>
<evidence type="ECO:0000313" key="3">
    <source>
        <dbReference type="Proteomes" id="UP000430222"/>
    </source>
</evidence>
<proteinExistence type="predicted"/>
<sequence length="295" mass="34431">MKFRGHETFFIRKGWITKGMKYVKRHPDVFVSKEEKPMDVLGIGSNMVKSLRYWMQAVGITKEPTHGKRTQQFTPLGELIYRYDRYIEEQGTLSLLQYELASNQEEATAWYFFFNEFQMLEFTRDDFIRGLKSYVLMQDEETSVADRSYQDDFSCILNTYIPRIKGGRLQFSPENNIACPLGELGLIDYVSQDRTIYRKTMVQPQMLSPYIALAMILLQHDDNTEVSLESLLHAPKSIGRAFNLDMTTLMQLLKQLEQLGEVEVVRTAGLDVVHIMTEYTAQECIEQYYQDVLKE</sequence>
<dbReference type="AlphaFoldDB" id="A0A6I2UW28"/>
<name>A0A6I2UW28_9FIRM</name>
<evidence type="ECO:0000259" key="1">
    <source>
        <dbReference type="Pfam" id="PF13182"/>
    </source>
</evidence>
<comment type="caution">
    <text evidence="2">The sequence shown here is derived from an EMBL/GenBank/DDBJ whole genome shotgun (WGS) entry which is preliminary data.</text>
</comment>
<gene>
    <name evidence="2" type="ORF">FYJ78_03635</name>
</gene>
<evidence type="ECO:0000313" key="2">
    <source>
        <dbReference type="EMBL" id="MSV24290.1"/>
    </source>
</evidence>
<protein>
    <submittedName>
        <fullName evidence="2">DUF4007 family protein</fullName>
    </submittedName>
</protein>
<reference evidence="2 3" key="1">
    <citation type="submission" date="2019-08" db="EMBL/GenBank/DDBJ databases">
        <title>In-depth cultivation of the pig gut microbiome towards novel bacterial diversity and tailored functional studies.</title>
        <authorList>
            <person name="Wylensek D."/>
            <person name="Hitch T.C.A."/>
            <person name="Clavel T."/>
        </authorList>
    </citation>
    <scope>NUCLEOTIDE SEQUENCE [LARGE SCALE GENOMIC DNA]</scope>
    <source>
        <strain evidence="3">WCA-380-WT-3B3</strain>
    </source>
</reference>
<dbReference type="RefSeq" id="WP_154620063.1">
    <property type="nucleotide sequence ID" value="NZ_VUNL01000003.1"/>
</dbReference>
<dbReference type="InterPro" id="IPR025248">
    <property type="entry name" value="DUF4007"/>
</dbReference>
<organism evidence="2 3">
    <name type="scientific">Selenomonas montiformis</name>
    <dbReference type="NCBI Taxonomy" id="2652285"/>
    <lineage>
        <taxon>Bacteria</taxon>
        <taxon>Bacillati</taxon>
        <taxon>Bacillota</taxon>
        <taxon>Negativicutes</taxon>
        <taxon>Selenomonadales</taxon>
        <taxon>Selenomonadaceae</taxon>
        <taxon>Selenomonas</taxon>
    </lineage>
</organism>
<dbReference type="EMBL" id="VUNL01000003">
    <property type="protein sequence ID" value="MSV24290.1"/>
    <property type="molecule type" value="Genomic_DNA"/>
</dbReference>
<dbReference type="Pfam" id="PF13182">
    <property type="entry name" value="DUF4007"/>
    <property type="match status" value="1"/>
</dbReference>
<dbReference type="Proteomes" id="UP000430222">
    <property type="component" value="Unassembled WGS sequence"/>
</dbReference>
<feature type="domain" description="DUF4007" evidence="1">
    <location>
        <begin position="3"/>
        <end position="289"/>
    </location>
</feature>